<feature type="compositionally biased region" description="Low complexity" evidence="1">
    <location>
        <begin position="19"/>
        <end position="29"/>
    </location>
</feature>
<evidence type="ECO:0000313" key="5">
    <source>
        <dbReference type="Proteomes" id="UP000290189"/>
    </source>
</evidence>
<dbReference type="InterPro" id="IPR051957">
    <property type="entry name" value="CRISP-LCCL_domain"/>
</dbReference>
<dbReference type="SMART" id="SM00603">
    <property type="entry name" value="LCCL"/>
    <property type="match status" value="1"/>
</dbReference>
<feature type="transmembrane region" description="Helical" evidence="2">
    <location>
        <begin position="424"/>
        <end position="443"/>
    </location>
</feature>
<feature type="region of interest" description="Disordered" evidence="1">
    <location>
        <begin position="1"/>
        <end position="30"/>
    </location>
</feature>
<feature type="domain" description="LCCL" evidence="3">
    <location>
        <begin position="222"/>
        <end position="274"/>
    </location>
</feature>
<feature type="transmembrane region" description="Helical" evidence="2">
    <location>
        <begin position="355"/>
        <end position="371"/>
    </location>
</feature>
<proteinExistence type="predicted"/>
<gene>
    <name evidence="4" type="ORF">PLBR_LOCUS4866</name>
</gene>
<feature type="transmembrane region" description="Helical" evidence="2">
    <location>
        <begin position="383"/>
        <end position="404"/>
    </location>
</feature>
<feature type="transmembrane region" description="Helical" evidence="2">
    <location>
        <begin position="298"/>
        <end position="316"/>
    </location>
</feature>
<geneLocation type="mitochondrion" evidence="4"/>
<dbReference type="InterPro" id="IPR004043">
    <property type="entry name" value="LCCL"/>
</dbReference>
<keyword evidence="2" id="KW-0812">Transmembrane</keyword>
<dbReference type="AlphaFoldDB" id="A0A3P3YBV3"/>
<protein>
    <recommendedName>
        <fullName evidence="3">LCCL domain-containing protein</fullName>
    </recommendedName>
</protein>
<dbReference type="InterPro" id="IPR036609">
    <property type="entry name" value="LCCL_sf"/>
</dbReference>
<dbReference type="EMBL" id="OVEO01000008">
    <property type="protein sequence ID" value="SPQ97651.1"/>
    <property type="molecule type" value="Genomic_DNA"/>
</dbReference>
<dbReference type="PROSITE" id="PS50820">
    <property type="entry name" value="LCCL"/>
    <property type="match status" value="1"/>
</dbReference>
<dbReference type="SUPFAM" id="SSF69848">
    <property type="entry name" value="LCCL domain"/>
    <property type="match status" value="1"/>
</dbReference>
<evidence type="ECO:0000313" key="4">
    <source>
        <dbReference type="EMBL" id="SPQ97651.1"/>
    </source>
</evidence>
<dbReference type="PANTHER" id="PTHR31331:SF1">
    <property type="entry name" value="CYSTEINE RICH SECRETORY PROTEIN LCCL DOMAIN CONTAINING 2"/>
    <property type="match status" value="1"/>
</dbReference>
<reference evidence="4 5" key="1">
    <citation type="submission" date="2018-03" db="EMBL/GenBank/DDBJ databases">
        <authorList>
            <person name="Fogelqvist J."/>
        </authorList>
    </citation>
    <scope>NUCLEOTIDE SEQUENCE [LARGE SCALE GENOMIC DNA]</scope>
</reference>
<evidence type="ECO:0000259" key="3">
    <source>
        <dbReference type="PROSITE" id="PS50820"/>
    </source>
</evidence>
<keyword evidence="2" id="KW-1133">Transmembrane helix</keyword>
<feature type="transmembrane region" description="Helical" evidence="2">
    <location>
        <begin position="144"/>
        <end position="167"/>
    </location>
</feature>
<name>A0A3P3YBV3_PLABS</name>
<dbReference type="PANTHER" id="PTHR31331">
    <property type="entry name" value="LCCL DOMAIN PROTEIN (AFU_ORTHOLOGUE AFUA_5G08630)"/>
    <property type="match status" value="1"/>
</dbReference>
<sequence>MSGTAGRYWPRAPRSCADTSPTPSATPSTIDQRGTALFYFDAATPDCHWRPSRQRLVCNTLPVALQYVLHMRVRRMPRRSDWLRSLRRCVRRIIRRSAFNPARHYTVRVSAMLEADSPPLLRRPSAVLSEWVQSVQARCAYRRVLIVSVVLAVAYLLTCGALALQLFGARTADGSAPVTIRCHETFVRDTGSTCGINGQNCRPFVSDWVTYRCPRDCQSAPDVYGSGPYRADSPICRAAIHAGLIDSSGGCFQAKLNGNADFLPASSRHGIDSVEFAAPFPITFTVKSAPGCRLCSDLTPILLPLMLLTIVSSILVGISDLVLWWVIILNSLVYVNVSVFSLLDPVVFAENTLNNAFGVLFGCWILWRAGGRTHFASVRHCPLEMFLCCILPYLVVIHLDYIYLISNDLNIMLSGHFFAKTPPLVSIVFVVFLFVLFIGVAAVHMRVIMQTYSEFVTLVKNYAQWTSTFVAFIIPVAIASQGKLLPHLHHWMVPLLFWPILAYQKTPTRLTKVSQAVLLGLYVNGAGLWGLAGPYDLTSSFVVDTWNPYLRVASNAFDPQTNTSVVSVAWSPNVTSHDSGVYSLQFSNVELYRGPSLNYTLPRIKTDSMYQYPVCLARVLSKQAVCNRHNLLYFNSTTGLAALLQMPHE</sequence>
<keyword evidence="4" id="KW-0496">Mitochondrion</keyword>
<organism evidence="4 5">
    <name type="scientific">Plasmodiophora brassicae</name>
    <name type="common">Clubroot disease agent</name>
    <dbReference type="NCBI Taxonomy" id="37360"/>
    <lineage>
        <taxon>Eukaryota</taxon>
        <taxon>Sar</taxon>
        <taxon>Rhizaria</taxon>
        <taxon>Endomyxa</taxon>
        <taxon>Phytomyxea</taxon>
        <taxon>Plasmodiophorida</taxon>
        <taxon>Plasmodiophoridae</taxon>
        <taxon>Plasmodiophora</taxon>
    </lineage>
</organism>
<feature type="transmembrane region" description="Helical" evidence="2">
    <location>
        <begin position="323"/>
        <end position="343"/>
    </location>
</feature>
<dbReference type="Proteomes" id="UP000290189">
    <property type="component" value="Unassembled WGS sequence"/>
</dbReference>
<dbReference type="Gene3D" id="2.170.130.20">
    <property type="entry name" value="LCCL-like domain"/>
    <property type="match status" value="1"/>
</dbReference>
<evidence type="ECO:0000256" key="1">
    <source>
        <dbReference type="SAM" id="MobiDB-lite"/>
    </source>
</evidence>
<feature type="transmembrane region" description="Helical" evidence="2">
    <location>
        <begin position="463"/>
        <end position="482"/>
    </location>
</feature>
<dbReference type="Pfam" id="PF03815">
    <property type="entry name" value="LCCL"/>
    <property type="match status" value="1"/>
</dbReference>
<evidence type="ECO:0000256" key="2">
    <source>
        <dbReference type="SAM" id="Phobius"/>
    </source>
</evidence>
<accession>A0A3P3YBV3</accession>
<keyword evidence="2" id="KW-0472">Membrane</keyword>